<dbReference type="InterPro" id="IPR005650">
    <property type="entry name" value="BlaI_family"/>
</dbReference>
<proteinExistence type="inferred from homology"/>
<dbReference type="Proteomes" id="UP000217065">
    <property type="component" value="Unassembled WGS sequence"/>
</dbReference>
<dbReference type="GO" id="GO:0045892">
    <property type="term" value="P:negative regulation of DNA-templated transcription"/>
    <property type="evidence" value="ECO:0007669"/>
    <property type="project" value="InterPro"/>
</dbReference>
<dbReference type="Gene3D" id="1.10.10.10">
    <property type="entry name" value="Winged helix-like DNA-binding domain superfamily/Winged helix DNA-binding domain"/>
    <property type="match status" value="1"/>
</dbReference>
<dbReference type="Pfam" id="PF03965">
    <property type="entry name" value="Penicillinase_R"/>
    <property type="match status" value="1"/>
</dbReference>
<dbReference type="EMBL" id="NOKQ01000199">
    <property type="protein sequence ID" value="OZS78239.1"/>
    <property type="molecule type" value="Genomic_DNA"/>
</dbReference>
<dbReference type="RefSeq" id="WP_094942612.1">
    <property type="nucleotide sequence ID" value="NZ_NOKQ01000199.1"/>
</dbReference>
<dbReference type="AlphaFoldDB" id="A0A264W3T4"/>
<dbReference type="GO" id="GO:0003677">
    <property type="term" value="F:DNA binding"/>
    <property type="evidence" value="ECO:0007669"/>
    <property type="project" value="UniProtKB-KW"/>
</dbReference>
<organism evidence="5 6">
    <name type="scientific">Tetzosporium hominis</name>
    <dbReference type="NCBI Taxonomy" id="2020506"/>
    <lineage>
        <taxon>Bacteria</taxon>
        <taxon>Bacillati</taxon>
        <taxon>Bacillota</taxon>
        <taxon>Bacilli</taxon>
        <taxon>Bacillales</taxon>
        <taxon>Caryophanaceae</taxon>
        <taxon>Tetzosporium</taxon>
    </lineage>
</organism>
<evidence type="ECO:0000256" key="4">
    <source>
        <dbReference type="ARBA" id="ARBA00023163"/>
    </source>
</evidence>
<accession>A0A264W3T4</accession>
<dbReference type="OrthoDB" id="1849040at2"/>
<dbReference type="InterPro" id="IPR014071">
    <property type="entry name" value="Cu_transp_CopY/TcrY"/>
</dbReference>
<evidence type="ECO:0000256" key="1">
    <source>
        <dbReference type="ARBA" id="ARBA00011046"/>
    </source>
</evidence>
<evidence type="ECO:0000256" key="2">
    <source>
        <dbReference type="ARBA" id="ARBA00023015"/>
    </source>
</evidence>
<comment type="caution">
    <text evidence="5">The sequence shown here is derived from an EMBL/GenBank/DDBJ whole genome shotgun (WGS) entry which is preliminary data.</text>
</comment>
<gene>
    <name evidence="5" type="ORF">CF394_07190</name>
</gene>
<dbReference type="SUPFAM" id="SSF46785">
    <property type="entry name" value="Winged helix' DNA-binding domain"/>
    <property type="match status" value="1"/>
</dbReference>
<name>A0A264W3T4_9BACL</name>
<evidence type="ECO:0000256" key="3">
    <source>
        <dbReference type="ARBA" id="ARBA00023125"/>
    </source>
</evidence>
<keyword evidence="4" id="KW-0804">Transcription</keyword>
<comment type="similarity">
    <text evidence="1">Belongs to the BlaI transcriptional regulatory family.</text>
</comment>
<keyword evidence="6" id="KW-1185">Reference proteome</keyword>
<protein>
    <submittedName>
        <fullName evidence="5">Penicillinase repressor</fullName>
    </submittedName>
</protein>
<dbReference type="InterPro" id="IPR036388">
    <property type="entry name" value="WH-like_DNA-bd_sf"/>
</dbReference>
<reference evidence="5 6" key="1">
    <citation type="submission" date="2017-07" db="EMBL/GenBank/DDBJ databases">
        <title>Tetzosporium hominis gen.nov. sp.nov.</title>
        <authorList>
            <person name="Tetz G."/>
            <person name="Tetz V."/>
        </authorList>
    </citation>
    <scope>NUCLEOTIDE SEQUENCE [LARGE SCALE GENOMIC DNA]</scope>
    <source>
        <strain evidence="5 6">VT-49</strain>
    </source>
</reference>
<sequence>MNEQIETNITDAEWEVMRVVWAQDNATSKYIIDVLEKKKSWKPATTKTFIGRLVKKGMLTTEAEGKKFIYSAAVEEGDMIRETFYNLLDHICNRDVGNTIGNMIAQATLSVRDIENLKEILLQKESEAVEDIPCNCVPGQCKCQDHYCSSQHCS</sequence>
<evidence type="ECO:0000313" key="6">
    <source>
        <dbReference type="Proteomes" id="UP000217065"/>
    </source>
</evidence>
<keyword evidence="3" id="KW-0238">DNA-binding</keyword>
<dbReference type="InterPro" id="IPR036390">
    <property type="entry name" value="WH_DNA-bd_sf"/>
</dbReference>
<keyword evidence="2" id="KW-0805">Transcription regulation</keyword>
<evidence type="ECO:0000313" key="5">
    <source>
        <dbReference type="EMBL" id="OZS78239.1"/>
    </source>
</evidence>
<dbReference type="PIRSF" id="PIRSF019455">
    <property type="entry name" value="CopR_AtkY"/>
    <property type="match status" value="1"/>
</dbReference>
<dbReference type="NCBIfam" id="TIGR02698">
    <property type="entry name" value="CopY_TcrY"/>
    <property type="match status" value="1"/>
</dbReference>